<feature type="signal peptide" evidence="2">
    <location>
        <begin position="1"/>
        <end position="26"/>
    </location>
</feature>
<proteinExistence type="predicted"/>
<evidence type="ECO:0000313" key="4">
    <source>
        <dbReference type="Proteomes" id="UP000321717"/>
    </source>
</evidence>
<dbReference type="Pfam" id="PF04899">
    <property type="entry name" value="MbeD_MobD"/>
    <property type="match status" value="1"/>
</dbReference>
<feature type="coiled-coil region" evidence="1">
    <location>
        <begin position="48"/>
        <end position="97"/>
    </location>
</feature>
<evidence type="ECO:0000256" key="2">
    <source>
        <dbReference type="SAM" id="SignalP"/>
    </source>
</evidence>
<name>A0A512HKP2_9HYPH</name>
<evidence type="ECO:0000256" key="1">
    <source>
        <dbReference type="SAM" id="Coils"/>
    </source>
</evidence>
<dbReference type="AlphaFoldDB" id="A0A512HKP2"/>
<feature type="coiled-coil region" evidence="1">
    <location>
        <begin position="150"/>
        <end position="206"/>
    </location>
</feature>
<gene>
    <name evidence="3" type="ORF">RNA01_29510</name>
</gene>
<accession>A0A512HKP2</accession>
<sequence length="241" mass="26661">MKLRLSATGLALVAQTALFSAPAVLAQETPTQTALASQDDPSLARQALEWSQDQLAELDATIAVLEKEAAKLQDVARTRAEEALKTLRDRRDAYRIQAEESVANARTWTDAQVAEARKSLDDNWVAFQTTRDEYLETAKADLATRRAVLEAELEARRKAWQTALDELRADAEKLAADQRASIDARIAALNAQVDEASARIARLQDASAEAWEKTKQGYADTQKVFLDTYASIRKSIRDATK</sequence>
<evidence type="ECO:0000313" key="3">
    <source>
        <dbReference type="EMBL" id="GEO86019.1"/>
    </source>
</evidence>
<feature type="chain" id="PRO_5022094250" evidence="2">
    <location>
        <begin position="27"/>
        <end position="241"/>
    </location>
</feature>
<dbReference type="EMBL" id="BJZP01000014">
    <property type="protein sequence ID" value="GEO86019.1"/>
    <property type="molecule type" value="Genomic_DNA"/>
</dbReference>
<dbReference type="InterPro" id="IPR006983">
    <property type="entry name" value="MbeD_MobD"/>
</dbReference>
<keyword evidence="4" id="KW-1185">Reference proteome</keyword>
<comment type="caution">
    <text evidence="3">The sequence shown here is derived from an EMBL/GenBank/DDBJ whole genome shotgun (WGS) entry which is preliminary data.</text>
</comment>
<dbReference type="OrthoDB" id="8443580at2"/>
<dbReference type="RefSeq" id="WP_147180973.1">
    <property type="nucleotide sequence ID" value="NZ_BJZP01000014.1"/>
</dbReference>
<keyword evidence="1" id="KW-0175">Coiled coil</keyword>
<dbReference type="Proteomes" id="UP000321717">
    <property type="component" value="Unassembled WGS sequence"/>
</dbReference>
<organism evidence="3 4">
    <name type="scientific">Ciceribacter naphthalenivorans</name>
    <dbReference type="NCBI Taxonomy" id="1118451"/>
    <lineage>
        <taxon>Bacteria</taxon>
        <taxon>Pseudomonadati</taxon>
        <taxon>Pseudomonadota</taxon>
        <taxon>Alphaproteobacteria</taxon>
        <taxon>Hyphomicrobiales</taxon>
        <taxon>Rhizobiaceae</taxon>
        <taxon>Ciceribacter</taxon>
    </lineage>
</organism>
<protein>
    <submittedName>
        <fullName evidence="3">Uncharacterized protein</fullName>
    </submittedName>
</protein>
<keyword evidence="2" id="KW-0732">Signal</keyword>
<reference evidence="3 4" key="1">
    <citation type="submission" date="2019-07" db="EMBL/GenBank/DDBJ databases">
        <title>Whole genome shotgun sequence of Rhizobium naphthalenivorans NBRC 107585.</title>
        <authorList>
            <person name="Hosoyama A."/>
            <person name="Uohara A."/>
            <person name="Ohji S."/>
            <person name="Ichikawa N."/>
        </authorList>
    </citation>
    <scope>NUCLEOTIDE SEQUENCE [LARGE SCALE GENOMIC DNA]</scope>
    <source>
        <strain evidence="3 4">NBRC 107585</strain>
    </source>
</reference>